<keyword evidence="4 7" id="KW-0493">Microtubule</keyword>
<evidence type="ECO:0000256" key="4">
    <source>
        <dbReference type="ARBA" id="ARBA00022701"/>
    </source>
</evidence>
<dbReference type="PANTHER" id="PTHR11501:SF16">
    <property type="entry name" value="MICROTUBULE-ASSOCIATED PROTEIN 4"/>
    <property type="match status" value="1"/>
</dbReference>
<dbReference type="PROSITE" id="PS51491">
    <property type="entry name" value="TAU_MAP_2"/>
    <property type="match status" value="2"/>
</dbReference>
<keyword evidence="6 7" id="KW-0206">Cytoskeleton</keyword>
<dbReference type="GO" id="GO:0043005">
    <property type="term" value="C:neuron projection"/>
    <property type="evidence" value="ECO:0007669"/>
    <property type="project" value="TreeGrafter"/>
</dbReference>
<evidence type="ECO:0000256" key="2">
    <source>
        <dbReference type="ARBA" id="ARBA00022490"/>
    </source>
</evidence>
<keyword evidence="5" id="KW-0677">Repeat</keyword>
<proteinExistence type="predicted"/>
<evidence type="ECO:0000256" key="5">
    <source>
        <dbReference type="ARBA" id="ARBA00022737"/>
    </source>
</evidence>
<reference evidence="9" key="2">
    <citation type="submission" date="2004-02" db="EMBL/GenBank/DDBJ databases">
        <authorList>
            <consortium name="Genoscope"/>
            <consortium name="Whitehead Institute Centre for Genome Research"/>
        </authorList>
    </citation>
    <scope>NUCLEOTIDE SEQUENCE</scope>
</reference>
<keyword evidence="2 7" id="KW-0963">Cytoplasm</keyword>
<sequence length="153" mass="16041">QVQILHKKLDFSHVTSRCGSKDNIKHVPGGGNVQILNKKVDVSKVTSKCGSKDNIKHKPGGGDMKIESHKMNIKAKSKVGSMDNIGSGNGQTNGHKEGKVEEKSPSSPANAPTTGPGGVGKENGVKEMMAAPFGGDGLKESVSIDKRIPQTSE</sequence>
<dbReference type="EMBL" id="CAAE01008624">
    <property type="protein sequence ID" value="CAF91402.1"/>
    <property type="molecule type" value="Genomic_DNA"/>
</dbReference>
<dbReference type="PANTHER" id="PTHR11501">
    <property type="entry name" value="MICROTUBULE-ASSOCIATED PROTEIN"/>
    <property type="match status" value="1"/>
</dbReference>
<dbReference type="GO" id="GO:0000226">
    <property type="term" value="P:microtubule cytoskeleton organization"/>
    <property type="evidence" value="ECO:0007669"/>
    <property type="project" value="TreeGrafter"/>
</dbReference>
<dbReference type="InterPro" id="IPR001084">
    <property type="entry name" value="MAP_tubulin-bd_rpt"/>
</dbReference>
<feature type="compositionally biased region" description="Basic and acidic residues" evidence="8">
    <location>
        <begin position="94"/>
        <end position="104"/>
    </location>
</feature>
<name>Q4T6T0_TETNG</name>
<evidence type="ECO:0000256" key="3">
    <source>
        <dbReference type="ARBA" id="ARBA00022553"/>
    </source>
</evidence>
<dbReference type="OrthoDB" id="9378527at2759"/>
<evidence type="ECO:0000256" key="6">
    <source>
        <dbReference type="ARBA" id="ARBA00023212"/>
    </source>
</evidence>
<protein>
    <recommendedName>
        <fullName evidence="7">Microtubule-associated protein</fullName>
    </recommendedName>
</protein>
<gene>
    <name evidence="9" type="ORF">GSTENG00006142001</name>
</gene>
<dbReference type="InterPro" id="IPR027324">
    <property type="entry name" value="MAP2/MAP4/Tau"/>
</dbReference>
<dbReference type="KEGG" id="tng:GSTEN00006142G001"/>
<dbReference type="GO" id="GO:0031175">
    <property type="term" value="P:neuron projection development"/>
    <property type="evidence" value="ECO:0007669"/>
    <property type="project" value="TreeGrafter"/>
</dbReference>
<evidence type="ECO:0000256" key="7">
    <source>
        <dbReference type="RuleBase" id="RU000686"/>
    </source>
</evidence>
<dbReference type="Pfam" id="PF00418">
    <property type="entry name" value="Tubulin-binding"/>
    <property type="match status" value="3"/>
</dbReference>
<dbReference type="AlphaFoldDB" id="Q4T6T0"/>
<accession>Q4T6T0</accession>
<reference evidence="9" key="1">
    <citation type="journal article" date="2004" name="Nature">
        <title>Genome duplication in the teleost fish Tetraodon nigroviridis reveals the early vertebrate proto-karyotype.</title>
        <authorList>
            <person name="Jaillon O."/>
            <person name="Aury J.-M."/>
            <person name="Brunet F."/>
            <person name="Petit J.-L."/>
            <person name="Stange-Thomann N."/>
            <person name="Mauceli E."/>
            <person name="Bouneau L."/>
            <person name="Fischer C."/>
            <person name="Ozouf-Costaz C."/>
            <person name="Bernot A."/>
            <person name="Nicaud S."/>
            <person name="Jaffe D."/>
            <person name="Fisher S."/>
            <person name="Lutfalla G."/>
            <person name="Dossat C."/>
            <person name="Segurens B."/>
            <person name="Dasilva C."/>
            <person name="Salanoubat M."/>
            <person name="Levy M."/>
            <person name="Boudet N."/>
            <person name="Castellano S."/>
            <person name="Anthouard V."/>
            <person name="Jubin C."/>
            <person name="Castelli V."/>
            <person name="Katinka M."/>
            <person name="Vacherie B."/>
            <person name="Biemont C."/>
            <person name="Skalli Z."/>
            <person name="Cattolico L."/>
            <person name="Poulain J."/>
            <person name="De Berardinis V."/>
            <person name="Cruaud C."/>
            <person name="Duprat S."/>
            <person name="Brottier P."/>
            <person name="Coutanceau J.-P."/>
            <person name="Gouzy J."/>
            <person name="Parra G."/>
            <person name="Lardier G."/>
            <person name="Chapple C."/>
            <person name="McKernan K.J."/>
            <person name="McEwan P."/>
            <person name="Bosak S."/>
            <person name="Kellis M."/>
            <person name="Volff J.-N."/>
            <person name="Guigo R."/>
            <person name="Zody M.C."/>
            <person name="Mesirov J."/>
            <person name="Lindblad-Toh K."/>
            <person name="Birren B."/>
            <person name="Nusbaum C."/>
            <person name="Kahn D."/>
            <person name="Robinson-Rechavi M."/>
            <person name="Laudet V."/>
            <person name="Schachter V."/>
            <person name="Quetier F."/>
            <person name="Saurin W."/>
            <person name="Scarpelli C."/>
            <person name="Wincker P."/>
            <person name="Lander E.S."/>
            <person name="Weissenbach J."/>
            <person name="Roest Crollius H."/>
        </authorList>
    </citation>
    <scope>NUCLEOTIDE SEQUENCE [LARGE SCALE GENOMIC DNA]</scope>
</reference>
<dbReference type="PROSITE" id="PS00229">
    <property type="entry name" value="TAU_MAP_1"/>
    <property type="match status" value="1"/>
</dbReference>
<evidence type="ECO:0000256" key="1">
    <source>
        <dbReference type="ARBA" id="ARBA00004245"/>
    </source>
</evidence>
<dbReference type="GO" id="GO:0005874">
    <property type="term" value="C:microtubule"/>
    <property type="evidence" value="ECO:0007669"/>
    <property type="project" value="UniProtKB-KW"/>
</dbReference>
<feature type="compositionally biased region" description="Basic and acidic residues" evidence="8">
    <location>
        <begin position="137"/>
        <end position="153"/>
    </location>
</feature>
<dbReference type="GO" id="GO:0008017">
    <property type="term" value="F:microtubule binding"/>
    <property type="evidence" value="ECO:0007669"/>
    <property type="project" value="InterPro"/>
</dbReference>
<evidence type="ECO:0000313" key="9">
    <source>
        <dbReference type="EMBL" id="CAF91402.1"/>
    </source>
</evidence>
<feature type="non-terminal residue" evidence="9">
    <location>
        <position position="1"/>
    </location>
</feature>
<comment type="subcellular location">
    <subcellularLocation>
        <location evidence="1 7">Cytoplasm</location>
        <location evidence="1 7">Cytoskeleton</location>
    </subcellularLocation>
</comment>
<keyword evidence="3" id="KW-0597">Phosphoprotein</keyword>
<evidence type="ECO:0000256" key="8">
    <source>
        <dbReference type="SAM" id="MobiDB-lite"/>
    </source>
</evidence>
<organism evidence="9">
    <name type="scientific">Tetraodon nigroviridis</name>
    <name type="common">Spotted green pufferfish</name>
    <name type="synonym">Chelonodon nigroviridis</name>
    <dbReference type="NCBI Taxonomy" id="99883"/>
    <lineage>
        <taxon>Eukaryota</taxon>
        <taxon>Metazoa</taxon>
        <taxon>Chordata</taxon>
        <taxon>Craniata</taxon>
        <taxon>Vertebrata</taxon>
        <taxon>Euteleostomi</taxon>
        <taxon>Actinopterygii</taxon>
        <taxon>Neopterygii</taxon>
        <taxon>Teleostei</taxon>
        <taxon>Neoteleostei</taxon>
        <taxon>Acanthomorphata</taxon>
        <taxon>Eupercaria</taxon>
        <taxon>Tetraodontiformes</taxon>
        <taxon>Tetradontoidea</taxon>
        <taxon>Tetraodontidae</taxon>
        <taxon>Tetraodon</taxon>
    </lineage>
</organism>
<feature type="compositionally biased region" description="Polar residues" evidence="8">
    <location>
        <begin position="84"/>
        <end position="93"/>
    </location>
</feature>
<feature type="region of interest" description="Disordered" evidence="8">
    <location>
        <begin position="77"/>
        <end position="153"/>
    </location>
</feature>